<dbReference type="EMBL" id="BSXV01001437">
    <property type="protein sequence ID" value="GME92835.1"/>
    <property type="molecule type" value="Genomic_DNA"/>
</dbReference>
<name>A0ACB5TSA4_CANBO</name>
<organism evidence="1 2">
    <name type="scientific">Candida boidinii</name>
    <name type="common">Yeast</name>
    <dbReference type="NCBI Taxonomy" id="5477"/>
    <lineage>
        <taxon>Eukaryota</taxon>
        <taxon>Fungi</taxon>
        <taxon>Dikarya</taxon>
        <taxon>Ascomycota</taxon>
        <taxon>Saccharomycotina</taxon>
        <taxon>Pichiomycetes</taxon>
        <taxon>Pichiales</taxon>
        <taxon>Pichiaceae</taxon>
        <taxon>Ogataea</taxon>
        <taxon>Ogataea/Candida clade</taxon>
    </lineage>
</organism>
<protein>
    <submittedName>
        <fullName evidence="1">Unnamed protein product</fullName>
    </submittedName>
</protein>
<sequence>MQGGDTKEPERRLAAAQGRRTNIGTRRQQSAINIDSFVSSFIDTRNKHTGESLNEQQTNCKWTGCLFLESIFQSETSYPFAAAAPRAAVQCGHDPRSTIHDPRSTPSRCADIQHSTTKPGTGVKRFRNLLL</sequence>
<evidence type="ECO:0000313" key="2">
    <source>
        <dbReference type="Proteomes" id="UP001165101"/>
    </source>
</evidence>
<keyword evidence="2" id="KW-1185">Reference proteome</keyword>
<proteinExistence type="predicted"/>
<accession>A0ACB5TSA4</accession>
<evidence type="ECO:0000313" key="1">
    <source>
        <dbReference type="EMBL" id="GME92835.1"/>
    </source>
</evidence>
<reference evidence="1" key="1">
    <citation type="submission" date="2023-04" db="EMBL/GenBank/DDBJ databases">
        <title>Candida boidinii NBRC 1967.</title>
        <authorList>
            <person name="Ichikawa N."/>
            <person name="Sato H."/>
            <person name="Tonouchi N."/>
        </authorList>
    </citation>
    <scope>NUCLEOTIDE SEQUENCE</scope>
    <source>
        <strain evidence="1">NBRC 1967</strain>
    </source>
</reference>
<dbReference type="Proteomes" id="UP001165101">
    <property type="component" value="Unassembled WGS sequence"/>
</dbReference>
<gene>
    <name evidence="1" type="ORF">Cboi01_000290500</name>
</gene>
<comment type="caution">
    <text evidence="1">The sequence shown here is derived from an EMBL/GenBank/DDBJ whole genome shotgun (WGS) entry which is preliminary data.</text>
</comment>